<keyword evidence="1" id="KW-0732">Signal</keyword>
<dbReference type="InterPro" id="IPR051829">
    <property type="entry name" value="Multiheme_Cytochr_ET"/>
</dbReference>
<dbReference type="OrthoDB" id="9814800at2"/>
<dbReference type="EMBL" id="RJJX01000001">
    <property type="protein sequence ID" value="RUT79911.1"/>
    <property type="molecule type" value="Genomic_DNA"/>
</dbReference>
<sequence length="317" mass="36735">MIRPKIKHLIQFISFFFLLTVFPIPKVNADSVPDQNYSCLKCHGHHTYKYQNSDLGIEIKEAMCTKRVIDTLAFIQSNHGKFKCTDCHDPEYNTFPHPGNLRMELMYVCTDCHGGDPEYAKFHFEDIEAAFYESMHYQRAPDAFTCWSCHNPHSYKTHARFGADISKTVLYDNNICLSCHAHVSKYELLTERDSINILKTHSWLPNQELHFRNVRCIECHTQPNDSLLISHVVMPRANAVRNCTSCHSKDSRLMASLYKYQSLESRKERGFLNAVILNNSYVIGANRNQYLNKLSLILFGLLLLGIAIHTLFRIFKH</sequence>
<protein>
    <submittedName>
        <fullName evidence="3">Uncharacterized protein</fullName>
    </submittedName>
</protein>
<proteinExistence type="predicted"/>
<keyword evidence="2" id="KW-1133">Transmembrane helix</keyword>
<name>A0A434AZ64_9BACT</name>
<dbReference type="SUPFAM" id="SSF48695">
    <property type="entry name" value="Multiheme cytochromes"/>
    <property type="match status" value="1"/>
</dbReference>
<dbReference type="AlphaFoldDB" id="A0A434AZ64"/>
<organism evidence="3 4">
    <name type="scientific">Ancylomarina longa</name>
    <dbReference type="NCBI Taxonomy" id="2487017"/>
    <lineage>
        <taxon>Bacteria</taxon>
        <taxon>Pseudomonadati</taxon>
        <taxon>Bacteroidota</taxon>
        <taxon>Bacteroidia</taxon>
        <taxon>Marinilabiliales</taxon>
        <taxon>Marinifilaceae</taxon>
        <taxon>Ancylomarina</taxon>
    </lineage>
</organism>
<evidence type="ECO:0000313" key="4">
    <source>
        <dbReference type="Proteomes" id="UP000282985"/>
    </source>
</evidence>
<dbReference type="Proteomes" id="UP000282985">
    <property type="component" value="Unassembled WGS sequence"/>
</dbReference>
<evidence type="ECO:0000256" key="1">
    <source>
        <dbReference type="ARBA" id="ARBA00022729"/>
    </source>
</evidence>
<keyword evidence="2" id="KW-0472">Membrane</keyword>
<dbReference type="PANTHER" id="PTHR35038:SF8">
    <property type="entry name" value="C-TYPE POLYHEME CYTOCHROME OMCC"/>
    <property type="match status" value="1"/>
</dbReference>
<feature type="transmembrane region" description="Helical" evidence="2">
    <location>
        <begin position="294"/>
        <end position="315"/>
    </location>
</feature>
<accession>A0A434AZ64</accession>
<dbReference type="Gene3D" id="1.10.1130.10">
    <property type="entry name" value="Flavocytochrome C3, Chain A"/>
    <property type="match status" value="2"/>
</dbReference>
<dbReference type="PANTHER" id="PTHR35038">
    <property type="entry name" value="DISSIMILATORY SULFITE REDUCTASE SIRA"/>
    <property type="match status" value="1"/>
</dbReference>
<reference evidence="3 4" key="1">
    <citation type="submission" date="2018-11" db="EMBL/GenBank/DDBJ databases">
        <title>Parancylomarina longa gen. nov., sp. nov., isolated from sediments of southern Okinawa.</title>
        <authorList>
            <person name="Fu T."/>
        </authorList>
    </citation>
    <scope>NUCLEOTIDE SEQUENCE [LARGE SCALE GENOMIC DNA]</scope>
    <source>
        <strain evidence="3 4">T3-2 S1-C</strain>
    </source>
</reference>
<gene>
    <name evidence="3" type="ORF">DLK05_00730</name>
</gene>
<evidence type="ECO:0000313" key="3">
    <source>
        <dbReference type="EMBL" id="RUT79911.1"/>
    </source>
</evidence>
<evidence type="ECO:0000256" key="2">
    <source>
        <dbReference type="SAM" id="Phobius"/>
    </source>
</evidence>
<comment type="caution">
    <text evidence="3">The sequence shown here is derived from an EMBL/GenBank/DDBJ whole genome shotgun (WGS) entry which is preliminary data.</text>
</comment>
<dbReference type="InterPro" id="IPR036280">
    <property type="entry name" value="Multihaem_cyt_sf"/>
</dbReference>
<dbReference type="RefSeq" id="WP_127342052.1">
    <property type="nucleotide sequence ID" value="NZ_RJJX01000001.1"/>
</dbReference>
<keyword evidence="2" id="KW-0812">Transmembrane</keyword>
<keyword evidence="4" id="KW-1185">Reference proteome</keyword>